<sequence>MARSIFLLASTALLALTALPSPARADDGSQKPMSNTDADGASTISDDYECTHPPYKVHIVSKSPSVLYITDFVTPEERLHLQEITKSTFSHSRVQQGQPGSSHPSSNSPASYPQSSARDSNGILHAVRTSQSTTAPPSDPVVKCISQRALSFQGLSPSSSSSSSSSSSKSSNHHDQHLEPLQLVKYAKGEHYHYHTDWFTDPSLSRSSQGGNRVSSFFAYVKVDDVTGGGTNFPLLEDPSRGSEARGPGEEEQGGQGGRGRGRGDGENGDKGEWWWCRYVDCDEEYENGLTFLPLEGNAVYWENLRPENGQGDQRTLHAGLPVTSGEKIGMNIWTRQLPLPEELRGGQANEGVKVSG</sequence>
<dbReference type="InterPro" id="IPR005123">
    <property type="entry name" value="Oxoglu/Fe-dep_dioxygenase_dom"/>
</dbReference>
<protein>
    <recommendedName>
        <fullName evidence="8">Fe2OG dioxygenase domain-containing protein</fullName>
    </recommendedName>
</protein>
<evidence type="ECO:0000259" key="8">
    <source>
        <dbReference type="PROSITE" id="PS51471"/>
    </source>
</evidence>
<evidence type="ECO:0000256" key="4">
    <source>
        <dbReference type="ARBA" id="ARBA00023002"/>
    </source>
</evidence>
<feature type="compositionally biased region" description="Polar residues" evidence="6">
    <location>
        <begin position="31"/>
        <end position="45"/>
    </location>
</feature>
<evidence type="ECO:0000256" key="3">
    <source>
        <dbReference type="ARBA" id="ARBA00022964"/>
    </source>
</evidence>
<feature type="compositionally biased region" description="Low complexity" evidence="6">
    <location>
        <begin position="156"/>
        <end position="170"/>
    </location>
</feature>
<feature type="compositionally biased region" description="Basic and acidic residues" evidence="6">
    <location>
        <begin position="238"/>
        <end position="249"/>
    </location>
</feature>
<keyword evidence="5" id="KW-0408">Iron</keyword>
<comment type="caution">
    <text evidence="9">The sequence shown here is derived from an EMBL/GenBank/DDBJ whole genome shotgun (WGS) entry which is preliminary data.</text>
</comment>
<keyword evidence="4" id="KW-0560">Oxidoreductase</keyword>
<evidence type="ECO:0000256" key="1">
    <source>
        <dbReference type="ARBA" id="ARBA00001961"/>
    </source>
</evidence>
<dbReference type="GO" id="GO:0004656">
    <property type="term" value="F:procollagen-proline 4-dioxygenase activity"/>
    <property type="evidence" value="ECO:0007669"/>
    <property type="project" value="TreeGrafter"/>
</dbReference>
<dbReference type="InterPro" id="IPR045054">
    <property type="entry name" value="P4HA-like"/>
</dbReference>
<dbReference type="PANTHER" id="PTHR10869">
    <property type="entry name" value="PROLYL 4-HYDROXYLASE ALPHA SUBUNIT"/>
    <property type="match status" value="1"/>
</dbReference>
<feature type="chain" id="PRO_5042091719" description="Fe2OG dioxygenase domain-containing protein" evidence="7">
    <location>
        <begin position="26"/>
        <end position="357"/>
    </location>
</feature>
<feature type="domain" description="Fe2OG dioxygenase" evidence="8">
    <location>
        <begin position="177"/>
        <end position="337"/>
    </location>
</feature>
<proteinExistence type="predicted"/>
<dbReference type="AlphaFoldDB" id="A0AAD5RJ06"/>
<evidence type="ECO:0000256" key="6">
    <source>
        <dbReference type="SAM" id="MobiDB-lite"/>
    </source>
</evidence>
<feature type="region of interest" description="Disordered" evidence="6">
    <location>
        <begin position="229"/>
        <end position="268"/>
    </location>
</feature>
<evidence type="ECO:0000313" key="10">
    <source>
        <dbReference type="Proteomes" id="UP001201980"/>
    </source>
</evidence>
<dbReference type="GO" id="GO:0005783">
    <property type="term" value="C:endoplasmic reticulum"/>
    <property type="evidence" value="ECO:0007669"/>
    <property type="project" value="TreeGrafter"/>
</dbReference>
<feature type="compositionally biased region" description="Low complexity" evidence="6">
    <location>
        <begin position="99"/>
        <end position="116"/>
    </location>
</feature>
<dbReference type="PANTHER" id="PTHR10869:SF246">
    <property type="entry name" value="TRANSMEMBRANE PROLYL 4-HYDROXYLASE"/>
    <property type="match status" value="1"/>
</dbReference>
<name>A0AAD5RJ06_9PEZI</name>
<keyword evidence="10" id="KW-1185">Reference proteome</keyword>
<dbReference type="SMART" id="SM00702">
    <property type="entry name" value="P4Hc"/>
    <property type="match status" value="1"/>
</dbReference>
<dbReference type="InterPro" id="IPR044862">
    <property type="entry name" value="Pro_4_hyd_alph_FE2OG_OXY"/>
</dbReference>
<keyword evidence="2" id="KW-0479">Metal-binding</keyword>
<evidence type="ECO:0000256" key="2">
    <source>
        <dbReference type="ARBA" id="ARBA00022723"/>
    </source>
</evidence>
<feature type="region of interest" description="Disordered" evidence="6">
    <location>
        <begin position="88"/>
        <end position="118"/>
    </location>
</feature>
<dbReference type="Pfam" id="PF13640">
    <property type="entry name" value="2OG-FeII_Oxy_3"/>
    <property type="match status" value="1"/>
</dbReference>
<accession>A0AAD5RJ06</accession>
<keyword evidence="3" id="KW-0223">Dioxygenase</keyword>
<dbReference type="PROSITE" id="PS51471">
    <property type="entry name" value="FE2OG_OXY"/>
    <property type="match status" value="1"/>
</dbReference>
<feature type="region of interest" description="Disordered" evidence="6">
    <location>
        <begin position="153"/>
        <end position="177"/>
    </location>
</feature>
<organism evidence="9 10">
    <name type="scientific">Zalerion maritima</name>
    <dbReference type="NCBI Taxonomy" id="339359"/>
    <lineage>
        <taxon>Eukaryota</taxon>
        <taxon>Fungi</taxon>
        <taxon>Dikarya</taxon>
        <taxon>Ascomycota</taxon>
        <taxon>Pezizomycotina</taxon>
        <taxon>Sordariomycetes</taxon>
        <taxon>Lulworthiomycetidae</taxon>
        <taxon>Lulworthiales</taxon>
        <taxon>Lulworthiaceae</taxon>
        <taxon>Zalerion</taxon>
    </lineage>
</organism>
<feature type="signal peptide" evidence="7">
    <location>
        <begin position="1"/>
        <end position="25"/>
    </location>
</feature>
<dbReference type="GO" id="GO:0031418">
    <property type="term" value="F:L-ascorbic acid binding"/>
    <property type="evidence" value="ECO:0007669"/>
    <property type="project" value="InterPro"/>
</dbReference>
<keyword evidence="7" id="KW-0732">Signal</keyword>
<feature type="region of interest" description="Disordered" evidence="6">
    <location>
        <begin position="22"/>
        <end position="47"/>
    </location>
</feature>
<dbReference type="EMBL" id="JAKWBI020000388">
    <property type="protein sequence ID" value="KAJ2895605.1"/>
    <property type="molecule type" value="Genomic_DNA"/>
</dbReference>
<dbReference type="Gene3D" id="2.60.120.620">
    <property type="entry name" value="q2cbj1_9rhob like domain"/>
    <property type="match status" value="1"/>
</dbReference>
<dbReference type="InterPro" id="IPR006620">
    <property type="entry name" value="Pro_4_hyd_alph"/>
</dbReference>
<feature type="compositionally biased region" description="Polar residues" evidence="6">
    <location>
        <begin position="88"/>
        <end position="98"/>
    </location>
</feature>
<dbReference type="Proteomes" id="UP001201980">
    <property type="component" value="Unassembled WGS sequence"/>
</dbReference>
<evidence type="ECO:0000256" key="5">
    <source>
        <dbReference type="ARBA" id="ARBA00023004"/>
    </source>
</evidence>
<comment type="cofactor">
    <cofactor evidence="1">
        <name>L-ascorbate</name>
        <dbReference type="ChEBI" id="CHEBI:38290"/>
    </cofactor>
</comment>
<reference evidence="9" key="1">
    <citation type="submission" date="2022-07" db="EMBL/GenBank/DDBJ databases">
        <title>Draft genome sequence of Zalerion maritima ATCC 34329, a (micro)plastics degrading marine fungus.</title>
        <authorList>
            <person name="Paco A."/>
            <person name="Goncalves M.F.M."/>
            <person name="Rocha-Santos T.A.P."/>
            <person name="Alves A."/>
        </authorList>
    </citation>
    <scope>NUCLEOTIDE SEQUENCE</scope>
    <source>
        <strain evidence="9">ATCC 34329</strain>
    </source>
</reference>
<evidence type="ECO:0000313" key="9">
    <source>
        <dbReference type="EMBL" id="KAJ2895605.1"/>
    </source>
</evidence>
<evidence type="ECO:0000256" key="7">
    <source>
        <dbReference type="SAM" id="SignalP"/>
    </source>
</evidence>
<dbReference type="GO" id="GO:0005506">
    <property type="term" value="F:iron ion binding"/>
    <property type="evidence" value="ECO:0007669"/>
    <property type="project" value="InterPro"/>
</dbReference>
<gene>
    <name evidence="9" type="ORF">MKZ38_006317</name>
</gene>